<evidence type="ECO:0000256" key="1">
    <source>
        <dbReference type="ARBA" id="ARBA00023242"/>
    </source>
</evidence>
<gene>
    <name evidence="4" type="ORF">BHQ10_007398</name>
</gene>
<dbReference type="RefSeq" id="XP_040735901.1">
    <property type="nucleotide sequence ID" value="XM_040880088.1"/>
</dbReference>
<dbReference type="GO" id="GO:0003700">
    <property type="term" value="F:DNA-binding transcription factor activity"/>
    <property type="evidence" value="ECO:0007669"/>
    <property type="project" value="InterPro"/>
</dbReference>
<dbReference type="EMBL" id="MIKG01000015">
    <property type="protein sequence ID" value="RAO71386.1"/>
    <property type="molecule type" value="Genomic_DNA"/>
</dbReference>
<dbReference type="InterPro" id="IPR050987">
    <property type="entry name" value="AtrR-like"/>
</dbReference>
<evidence type="ECO:0000259" key="3">
    <source>
        <dbReference type="SMART" id="SM00906"/>
    </source>
</evidence>
<dbReference type="GO" id="GO:0003677">
    <property type="term" value="F:DNA binding"/>
    <property type="evidence" value="ECO:0007669"/>
    <property type="project" value="InterPro"/>
</dbReference>
<feature type="domain" description="Xylanolytic transcriptional activator regulatory" evidence="3">
    <location>
        <begin position="328"/>
        <end position="402"/>
    </location>
</feature>
<dbReference type="Pfam" id="PF04082">
    <property type="entry name" value="Fungal_trans"/>
    <property type="match status" value="1"/>
</dbReference>
<reference evidence="4 5" key="1">
    <citation type="journal article" date="2017" name="Biotechnol. Biofuels">
        <title>Differential beta-glucosidase expression as a function of carbon source availability in Talaromyces amestolkiae: a genomic and proteomic approach.</title>
        <authorList>
            <person name="de Eugenio L.I."/>
            <person name="Mendez-Liter J.A."/>
            <person name="Nieto-Dominguez M."/>
            <person name="Alonso L."/>
            <person name="Gil-Munoz J."/>
            <person name="Barriuso J."/>
            <person name="Prieto A."/>
            <person name="Martinez M.J."/>
        </authorList>
    </citation>
    <scope>NUCLEOTIDE SEQUENCE [LARGE SCALE GENOMIC DNA]</scope>
    <source>
        <strain evidence="4 5">CIB</strain>
    </source>
</reference>
<evidence type="ECO:0000313" key="5">
    <source>
        <dbReference type="Proteomes" id="UP000249363"/>
    </source>
</evidence>
<dbReference type="GeneID" id="63796613"/>
<dbReference type="CDD" id="cd12148">
    <property type="entry name" value="fungal_TF_MHR"/>
    <property type="match status" value="1"/>
</dbReference>
<dbReference type="STRING" id="1196081.A0A364L6G2"/>
<name>A0A364L6G2_TALAM</name>
<dbReference type="GO" id="GO:0008270">
    <property type="term" value="F:zinc ion binding"/>
    <property type="evidence" value="ECO:0007669"/>
    <property type="project" value="InterPro"/>
</dbReference>
<dbReference type="PANTHER" id="PTHR46910">
    <property type="entry name" value="TRANSCRIPTION FACTOR PDR1"/>
    <property type="match status" value="1"/>
</dbReference>
<keyword evidence="5" id="KW-1185">Reference proteome</keyword>
<dbReference type="AlphaFoldDB" id="A0A364L6G2"/>
<proteinExistence type="predicted"/>
<dbReference type="Proteomes" id="UP000249363">
    <property type="component" value="Unassembled WGS sequence"/>
</dbReference>
<evidence type="ECO:0000256" key="2">
    <source>
        <dbReference type="SAM" id="MobiDB-lite"/>
    </source>
</evidence>
<organism evidence="4 5">
    <name type="scientific">Talaromyces amestolkiae</name>
    <dbReference type="NCBI Taxonomy" id="1196081"/>
    <lineage>
        <taxon>Eukaryota</taxon>
        <taxon>Fungi</taxon>
        <taxon>Dikarya</taxon>
        <taxon>Ascomycota</taxon>
        <taxon>Pezizomycotina</taxon>
        <taxon>Eurotiomycetes</taxon>
        <taxon>Eurotiomycetidae</taxon>
        <taxon>Eurotiales</taxon>
        <taxon>Trichocomaceae</taxon>
        <taxon>Talaromyces</taxon>
        <taxon>Talaromyces sect. Talaromyces</taxon>
    </lineage>
</organism>
<sequence length="687" mass="77342">MEGRIRTVQTPAKSRRSQACNQCRVKKIRYRAVECVVTARRRPRPVARQNNEPADLSRSTHKIEDLLQAPAEGNTTPAVNQITPGPNPSPNPSANHPTITKSPTFIYHHPDGQVVQPLADVHPSPAVHDEQNIEDEGSSVYTAEAPNLEYYGPRSILSIFSKPAVAWVMSKVKAPGFSIVALRFVTDVSRTLKINDNNKLPSSRAPEPPPEIAWQYAKAFFEEAPVQLFGIVDRVWFESRLRAHLNNSMPDDPSYYALRNIIWATGSRIVHSKTANSFNETWRTAWAWFENALAVHTEVIFLGSFMTVVQVLILMAYYSDSIGKTSLQYMLCSDAMRLACAKGLHRQPARSWNISPHEVSHRNWMFWSIYCLEKQICSRSGRPSSIDDDEISAIIPERALSGQLNDTIYCHVSIELMRLSSTTKKRLSSAKALRQTPAQLIETVRSLSQELDALKKSLQHIIVLDAPIELSQLPQGTTVRQAQLLQAYYFSLVLDINTPLAYPWSGVRESVEQDMTALAQIEASCNAVANVSRAGILATRQIRVDVSCTALVATYTPTYCFSNLFLHILRDPSTAQSDLVLLDMALGYFSNIEFVTNLEMPFRFVREMCQFARLAVEEMQKAKETIYDMDPSQSTPLSRDNMIDMLASETLDNFSLHEDELFRWLPDDNVESWGTLLPFVDSIDSVL</sequence>
<dbReference type="PANTHER" id="PTHR46910:SF25">
    <property type="entry name" value="ABC-TRANSPORTER-REGULATING TRANSCRIPTION FACTOR"/>
    <property type="match status" value="1"/>
</dbReference>
<keyword evidence="1" id="KW-0539">Nucleus</keyword>
<dbReference type="GO" id="GO:0006351">
    <property type="term" value="P:DNA-templated transcription"/>
    <property type="evidence" value="ECO:0007669"/>
    <property type="project" value="InterPro"/>
</dbReference>
<dbReference type="SMART" id="SM00906">
    <property type="entry name" value="Fungal_trans"/>
    <property type="match status" value="1"/>
</dbReference>
<dbReference type="InterPro" id="IPR007219">
    <property type="entry name" value="XnlR_reg_dom"/>
</dbReference>
<dbReference type="OrthoDB" id="39175at2759"/>
<accession>A0A364L6G2</accession>
<evidence type="ECO:0000313" key="4">
    <source>
        <dbReference type="EMBL" id="RAO71386.1"/>
    </source>
</evidence>
<comment type="caution">
    <text evidence="4">The sequence shown here is derived from an EMBL/GenBank/DDBJ whole genome shotgun (WGS) entry which is preliminary data.</text>
</comment>
<feature type="region of interest" description="Disordered" evidence="2">
    <location>
        <begin position="71"/>
        <end position="107"/>
    </location>
</feature>
<protein>
    <recommendedName>
        <fullName evidence="3">Xylanolytic transcriptional activator regulatory domain-containing protein</fullName>
    </recommendedName>
</protein>
<feature type="compositionally biased region" description="Polar residues" evidence="2">
    <location>
        <begin position="73"/>
        <end position="83"/>
    </location>
</feature>